<organism evidence="2 3">
    <name type="scientific">Fimbriiglobus ruber</name>
    <dbReference type="NCBI Taxonomy" id="1908690"/>
    <lineage>
        <taxon>Bacteria</taxon>
        <taxon>Pseudomonadati</taxon>
        <taxon>Planctomycetota</taxon>
        <taxon>Planctomycetia</taxon>
        <taxon>Gemmatales</taxon>
        <taxon>Gemmataceae</taxon>
        <taxon>Fimbriiglobus</taxon>
    </lineage>
</organism>
<sequence>MIFQSIELINFRCFASLAVPLDPQLNVFVGGNGAGKTALLDGLALALAPVLTRLPFDKKPKVPFIVSSDIHLTGEDHSAPFTHVAAGGRVERAAPLTWGRTHFRDKSPGTKNQAPQGRKDLKELHQYLDRVTDAHNANASYTLPVFAYYGTNRAVNVPHYRLRRQVTPKHFRRLAGLENALQTTTDFRQALGWFDFFEQRELREQRDKVIEGRLPALECVRRAITSMIPDVRNPRIDGTTGRFAVDRNDPGGTNIRLHLDQLSDGYQVMLGVVMDFALRLALANPPEKTNDDPLLSEAILVIDEVDLHLHPSWQQRVIPDLRRTFPNTQLVLTTHSPQVTTTVPSENLRILSRSQLFAAPGGTDGAEAQRLLEDVFGVKPRPDVSTAKDLDEYLRLVDTRQWDSDKARSLRARLDDWSRGAEPRLIEADLQIENQKWEAGQ</sequence>
<dbReference type="Proteomes" id="UP000214646">
    <property type="component" value="Unassembled WGS sequence"/>
</dbReference>
<dbReference type="OrthoDB" id="285539at2"/>
<gene>
    <name evidence="2" type="ORF">FRUB_07076</name>
</gene>
<dbReference type="SUPFAM" id="SSF52540">
    <property type="entry name" value="P-loop containing nucleoside triphosphate hydrolases"/>
    <property type="match status" value="1"/>
</dbReference>
<evidence type="ECO:0000259" key="1">
    <source>
        <dbReference type="SMART" id="SM00382"/>
    </source>
</evidence>
<dbReference type="PANTHER" id="PTHR43581">
    <property type="entry name" value="ATP/GTP PHOSPHATASE"/>
    <property type="match status" value="1"/>
</dbReference>
<dbReference type="GO" id="GO:0016887">
    <property type="term" value="F:ATP hydrolysis activity"/>
    <property type="evidence" value="ECO:0007669"/>
    <property type="project" value="InterPro"/>
</dbReference>
<dbReference type="EMBL" id="NIDE01000014">
    <property type="protein sequence ID" value="OWK37956.1"/>
    <property type="molecule type" value="Genomic_DNA"/>
</dbReference>
<dbReference type="Gene3D" id="3.40.50.300">
    <property type="entry name" value="P-loop containing nucleotide triphosphate hydrolases"/>
    <property type="match status" value="2"/>
</dbReference>
<keyword evidence="3" id="KW-1185">Reference proteome</keyword>
<proteinExistence type="predicted"/>
<reference evidence="3" key="1">
    <citation type="submission" date="2017-06" db="EMBL/GenBank/DDBJ databases">
        <title>Genome analysis of Fimbriiglobus ruber SP5, the first member of the order Planctomycetales with confirmed chitinolytic capability.</title>
        <authorList>
            <person name="Ravin N.V."/>
            <person name="Rakitin A.L."/>
            <person name="Ivanova A.A."/>
            <person name="Beletsky A.V."/>
            <person name="Kulichevskaya I.S."/>
            <person name="Mardanov A.V."/>
            <person name="Dedysh S.N."/>
        </authorList>
    </citation>
    <scope>NUCLEOTIDE SEQUENCE [LARGE SCALE GENOMIC DNA]</scope>
    <source>
        <strain evidence="3">SP5</strain>
    </source>
</reference>
<dbReference type="PANTHER" id="PTHR43581:SF2">
    <property type="entry name" value="EXCINUCLEASE ATPASE SUBUNIT"/>
    <property type="match status" value="1"/>
</dbReference>
<dbReference type="GO" id="GO:0006302">
    <property type="term" value="P:double-strand break repair"/>
    <property type="evidence" value="ECO:0007669"/>
    <property type="project" value="InterPro"/>
</dbReference>
<evidence type="ECO:0000313" key="2">
    <source>
        <dbReference type="EMBL" id="OWK37956.1"/>
    </source>
</evidence>
<protein>
    <submittedName>
        <fullName evidence="2">ATP binding protein</fullName>
    </submittedName>
</protein>
<dbReference type="InterPro" id="IPR027417">
    <property type="entry name" value="P-loop_NTPase"/>
</dbReference>
<dbReference type="InterPro" id="IPR038729">
    <property type="entry name" value="Rad50/SbcC_AAA"/>
</dbReference>
<dbReference type="RefSeq" id="WP_161967805.1">
    <property type="nucleotide sequence ID" value="NZ_NIDE01000014.1"/>
</dbReference>
<comment type="caution">
    <text evidence="2">The sequence shown here is derived from an EMBL/GenBank/DDBJ whole genome shotgun (WGS) entry which is preliminary data.</text>
</comment>
<dbReference type="InterPro" id="IPR051396">
    <property type="entry name" value="Bact_Antivir_Def_Nuclease"/>
</dbReference>
<dbReference type="Pfam" id="PF13476">
    <property type="entry name" value="AAA_23"/>
    <property type="match status" value="1"/>
</dbReference>
<evidence type="ECO:0000313" key="3">
    <source>
        <dbReference type="Proteomes" id="UP000214646"/>
    </source>
</evidence>
<dbReference type="Pfam" id="PF13304">
    <property type="entry name" value="AAA_21"/>
    <property type="match status" value="1"/>
</dbReference>
<feature type="domain" description="AAA+ ATPase" evidence="1">
    <location>
        <begin position="22"/>
        <end position="362"/>
    </location>
</feature>
<dbReference type="AlphaFoldDB" id="A0A225DKG4"/>
<dbReference type="InterPro" id="IPR003959">
    <property type="entry name" value="ATPase_AAA_core"/>
</dbReference>
<name>A0A225DKG4_9BACT</name>
<accession>A0A225DKG4</accession>
<dbReference type="InterPro" id="IPR003593">
    <property type="entry name" value="AAA+_ATPase"/>
</dbReference>
<dbReference type="SMART" id="SM00382">
    <property type="entry name" value="AAA"/>
    <property type="match status" value="1"/>
</dbReference>
<dbReference type="GO" id="GO:0005524">
    <property type="term" value="F:ATP binding"/>
    <property type="evidence" value="ECO:0007669"/>
    <property type="project" value="InterPro"/>
</dbReference>